<dbReference type="Gene3D" id="1.20.1720.10">
    <property type="entry name" value="Multidrug resistance protein D"/>
    <property type="match status" value="1"/>
</dbReference>
<keyword evidence="10" id="KW-1185">Reference proteome</keyword>
<feature type="transmembrane region" description="Helical" evidence="7">
    <location>
        <begin position="382"/>
        <end position="404"/>
    </location>
</feature>
<dbReference type="SUPFAM" id="SSF103473">
    <property type="entry name" value="MFS general substrate transporter"/>
    <property type="match status" value="1"/>
</dbReference>
<dbReference type="PANTHER" id="PTHR23501">
    <property type="entry name" value="MAJOR FACILITATOR SUPERFAMILY"/>
    <property type="match status" value="1"/>
</dbReference>
<dbReference type="PANTHER" id="PTHR23501:SF197">
    <property type="entry name" value="COMD"/>
    <property type="match status" value="1"/>
</dbReference>
<feature type="transmembrane region" description="Helical" evidence="7">
    <location>
        <begin position="283"/>
        <end position="306"/>
    </location>
</feature>
<feature type="compositionally biased region" description="Basic and acidic residues" evidence="6">
    <location>
        <begin position="9"/>
        <end position="22"/>
    </location>
</feature>
<gene>
    <name evidence="9" type="ORF">OG563_45755</name>
</gene>
<feature type="transmembrane region" description="Helical" evidence="7">
    <location>
        <begin position="492"/>
        <end position="513"/>
    </location>
</feature>
<proteinExistence type="predicted"/>
<feature type="transmembrane region" description="Helical" evidence="7">
    <location>
        <begin position="36"/>
        <end position="58"/>
    </location>
</feature>
<dbReference type="InterPro" id="IPR011701">
    <property type="entry name" value="MFS"/>
</dbReference>
<feature type="transmembrane region" description="Helical" evidence="7">
    <location>
        <begin position="101"/>
        <end position="120"/>
    </location>
</feature>
<keyword evidence="4 7" id="KW-1133">Transmembrane helix</keyword>
<dbReference type="EMBL" id="CP109441">
    <property type="protein sequence ID" value="WUV46286.1"/>
    <property type="molecule type" value="Genomic_DNA"/>
</dbReference>
<dbReference type="PRINTS" id="PR01036">
    <property type="entry name" value="TCRTETB"/>
</dbReference>
<keyword evidence="5 7" id="KW-0472">Membrane</keyword>
<feature type="transmembrane region" description="Helical" evidence="7">
    <location>
        <begin position="357"/>
        <end position="376"/>
    </location>
</feature>
<feature type="region of interest" description="Disordered" evidence="6">
    <location>
        <begin position="1"/>
        <end position="25"/>
    </location>
</feature>
<feature type="transmembrane region" description="Helical" evidence="7">
    <location>
        <begin position="70"/>
        <end position="89"/>
    </location>
</feature>
<dbReference type="CDD" id="cd17502">
    <property type="entry name" value="MFS_Azr1_MDR_like"/>
    <property type="match status" value="1"/>
</dbReference>
<feature type="domain" description="Major facilitator superfamily (MFS) profile" evidence="8">
    <location>
        <begin position="35"/>
        <end position="518"/>
    </location>
</feature>
<dbReference type="InterPro" id="IPR036259">
    <property type="entry name" value="MFS_trans_sf"/>
</dbReference>
<dbReference type="Pfam" id="PF07690">
    <property type="entry name" value="MFS_1"/>
    <property type="match status" value="1"/>
</dbReference>
<dbReference type="RefSeq" id="WP_329409904.1">
    <property type="nucleotide sequence ID" value="NZ_CP109441.1"/>
</dbReference>
<feature type="transmembrane region" description="Helical" evidence="7">
    <location>
        <begin position="416"/>
        <end position="443"/>
    </location>
</feature>
<evidence type="ECO:0000313" key="10">
    <source>
        <dbReference type="Proteomes" id="UP001432062"/>
    </source>
</evidence>
<sequence>MSQNLQDADQEKAAPDLNKHAEPGAPMTHRQIMETLTGLLTGMFVAILSSTIVANALPTIISDLHAGQTAYSWVITATLLAMTVTTPIWGKLSDLVDKKLLVQISLVIFVVGSIIAGLAANVGQLIAARTIQGVGAGGMTALTQTIMAVMISPRERGRYGGYMSGLFAVGTVVGPLVGGAIVDTSWLGWRWCFFIGVPVAAVALVVLQKTMHLPMVKRQTSVDWLGALLVAAATSLLLIWISFAGDKYAWLSWQTGVMIGGTVVLVALLLLTESKTSEPIIPLYLFGNRTIVLAVVGSLVAGVAMYAGTTFLSQYFQLARDASPTAAGLLTLPMIFGLAIVSIVSGRLISRTGRWKIVLVIGSVLMVVGVTSLGTARADTPYGLLAVYMFCVGAGVGMTMQNLVLAVQNQVRIHEIGAASATVAFMRSLGGAIGVAALGAVMANSITHYTETGLARLGIPGSGVHSGSSLPSLSALSAPVRSVVEDAYGHGVADAFLCAAPLAVLALVAVLFIREVPLRTTNAPDPVVEAAGPRTEGKVGHS</sequence>
<feature type="transmembrane region" description="Helical" evidence="7">
    <location>
        <begin position="188"/>
        <end position="207"/>
    </location>
</feature>
<dbReference type="Gene3D" id="1.20.1250.20">
    <property type="entry name" value="MFS general substrate transporter like domains"/>
    <property type="match status" value="1"/>
</dbReference>
<name>A0ABZ1YVT2_9NOCA</name>
<organism evidence="9 10">
    <name type="scientific">Nocardia vinacea</name>
    <dbReference type="NCBI Taxonomy" id="96468"/>
    <lineage>
        <taxon>Bacteria</taxon>
        <taxon>Bacillati</taxon>
        <taxon>Actinomycetota</taxon>
        <taxon>Actinomycetes</taxon>
        <taxon>Mycobacteriales</taxon>
        <taxon>Nocardiaceae</taxon>
        <taxon>Nocardia</taxon>
    </lineage>
</organism>
<feature type="transmembrane region" description="Helical" evidence="7">
    <location>
        <begin position="126"/>
        <end position="150"/>
    </location>
</feature>
<keyword evidence="2" id="KW-0813">Transport</keyword>
<feature type="transmembrane region" description="Helical" evidence="7">
    <location>
        <begin position="162"/>
        <end position="182"/>
    </location>
</feature>
<dbReference type="InterPro" id="IPR020846">
    <property type="entry name" value="MFS_dom"/>
</dbReference>
<feature type="region of interest" description="Disordered" evidence="6">
    <location>
        <begin position="523"/>
        <end position="542"/>
    </location>
</feature>
<evidence type="ECO:0000313" key="9">
    <source>
        <dbReference type="EMBL" id="WUV46286.1"/>
    </source>
</evidence>
<feature type="transmembrane region" description="Helical" evidence="7">
    <location>
        <begin position="227"/>
        <end position="245"/>
    </location>
</feature>
<accession>A0ABZ1YVT2</accession>
<evidence type="ECO:0000256" key="2">
    <source>
        <dbReference type="ARBA" id="ARBA00022448"/>
    </source>
</evidence>
<evidence type="ECO:0000259" key="8">
    <source>
        <dbReference type="PROSITE" id="PS50850"/>
    </source>
</evidence>
<evidence type="ECO:0000256" key="7">
    <source>
        <dbReference type="SAM" id="Phobius"/>
    </source>
</evidence>
<evidence type="ECO:0000256" key="1">
    <source>
        <dbReference type="ARBA" id="ARBA00004651"/>
    </source>
</evidence>
<keyword evidence="3 7" id="KW-0812">Transmembrane</keyword>
<comment type="subcellular location">
    <subcellularLocation>
        <location evidence="1">Cell membrane</location>
        <topology evidence="1">Multi-pass membrane protein</topology>
    </subcellularLocation>
</comment>
<evidence type="ECO:0000256" key="3">
    <source>
        <dbReference type="ARBA" id="ARBA00022692"/>
    </source>
</evidence>
<reference evidence="9" key="1">
    <citation type="submission" date="2022-10" db="EMBL/GenBank/DDBJ databases">
        <title>The complete genomes of actinobacterial strains from the NBC collection.</title>
        <authorList>
            <person name="Joergensen T.S."/>
            <person name="Alvarez Arevalo M."/>
            <person name="Sterndorff E.B."/>
            <person name="Faurdal D."/>
            <person name="Vuksanovic O."/>
            <person name="Mourched A.-S."/>
            <person name="Charusanti P."/>
            <person name="Shaw S."/>
            <person name="Blin K."/>
            <person name="Weber T."/>
        </authorList>
    </citation>
    <scope>NUCLEOTIDE SEQUENCE</scope>
    <source>
        <strain evidence="9">NBC_01482</strain>
    </source>
</reference>
<dbReference type="PROSITE" id="PS50850">
    <property type="entry name" value="MFS"/>
    <property type="match status" value="1"/>
</dbReference>
<evidence type="ECO:0000256" key="5">
    <source>
        <dbReference type="ARBA" id="ARBA00023136"/>
    </source>
</evidence>
<dbReference type="Proteomes" id="UP001432062">
    <property type="component" value="Chromosome"/>
</dbReference>
<evidence type="ECO:0000256" key="4">
    <source>
        <dbReference type="ARBA" id="ARBA00022989"/>
    </source>
</evidence>
<evidence type="ECO:0000256" key="6">
    <source>
        <dbReference type="SAM" id="MobiDB-lite"/>
    </source>
</evidence>
<feature type="transmembrane region" description="Helical" evidence="7">
    <location>
        <begin position="251"/>
        <end position="271"/>
    </location>
</feature>
<protein>
    <submittedName>
        <fullName evidence="9">MFS transporter</fullName>
    </submittedName>
</protein>
<feature type="transmembrane region" description="Helical" evidence="7">
    <location>
        <begin position="326"/>
        <end position="345"/>
    </location>
</feature>